<dbReference type="InterPro" id="IPR003008">
    <property type="entry name" value="Tubulin_FtsZ_GTPase"/>
</dbReference>
<comment type="caution">
    <text evidence="18">The sequence shown here is derived from an EMBL/GenBank/DDBJ whole genome shotgun (WGS) entry which is preliminary data.</text>
</comment>
<dbReference type="InterPro" id="IPR000217">
    <property type="entry name" value="Tubulin"/>
</dbReference>
<keyword evidence="7" id="KW-0479">Metal-binding</keyword>
<organism evidence="18 19">
    <name type="scientific">Rotaria magnacalcarata</name>
    <dbReference type="NCBI Taxonomy" id="392030"/>
    <lineage>
        <taxon>Eukaryota</taxon>
        <taxon>Metazoa</taxon>
        <taxon>Spiralia</taxon>
        <taxon>Gnathifera</taxon>
        <taxon>Rotifera</taxon>
        <taxon>Eurotatoria</taxon>
        <taxon>Bdelloidea</taxon>
        <taxon>Philodinida</taxon>
        <taxon>Philodinidae</taxon>
        <taxon>Rotaria</taxon>
    </lineage>
</organism>
<keyword evidence="11 15" id="KW-0342">GTP-binding</keyword>
<dbReference type="Pfam" id="PF00091">
    <property type="entry name" value="Tubulin"/>
    <property type="match status" value="1"/>
</dbReference>
<evidence type="ECO:0000256" key="13">
    <source>
        <dbReference type="ARBA" id="ARBA00034296"/>
    </source>
</evidence>
<dbReference type="InterPro" id="IPR036525">
    <property type="entry name" value="Tubulin/FtsZ_GTPase_sf"/>
</dbReference>
<dbReference type="SUPFAM" id="SSF52490">
    <property type="entry name" value="Tubulin nucleotide-binding domain-like"/>
    <property type="match status" value="1"/>
</dbReference>
<dbReference type="FunFam" id="1.10.287.600:FF:000001">
    <property type="entry name" value="Tubulin alpha chain"/>
    <property type="match status" value="1"/>
</dbReference>
<evidence type="ECO:0000256" key="4">
    <source>
        <dbReference type="ARBA" id="ARBA00011747"/>
    </source>
</evidence>
<dbReference type="GO" id="GO:0005200">
    <property type="term" value="F:structural constituent of cytoskeleton"/>
    <property type="evidence" value="ECO:0007669"/>
    <property type="project" value="InterPro"/>
</dbReference>
<dbReference type="Pfam" id="PF03953">
    <property type="entry name" value="Tubulin_C"/>
    <property type="match status" value="1"/>
</dbReference>
<dbReference type="SUPFAM" id="SSF55307">
    <property type="entry name" value="Tubulin C-terminal domain-like"/>
    <property type="match status" value="1"/>
</dbReference>
<dbReference type="InterPro" id="IPR037103">
    <property type="entry name" value="Tubulin/FtsZ-like_C"/>
</dbReference>
<dbReference type="PRINTS" id="PR01162">
    <property type="entry name" value="ALPHATUBULIN"/>
</dbReference>
<sequence>MKEIICLHVGQAGCQIGHACWELFCLEHGIQPDGTLAMNNCSINQSDQSMLTFFEDIGYKYTPRMLYIDLETTVLDEVRTGAYRELFHPDRIISGKEDAASNYARGYFTIGKELISHVLDQIRRIANRCQSLQGFVIFHSFGGGTGSGFTSLLMENLKIDYTKTAHLEFAVFPSPKLSTTITEPYNTVLNTHCGLEFADCVFIVDNEALWHICTNLLDIKRANFVNTNRLISQVISNITAGSRFQDGNTTDLIEFHTNLVPFPRIHFPLVSYSPMRSIEKAYHEQNDTQALTQDLFHKNYQMVKVEPSTGKYMSIAVIYRGSISPVDVNNTINKLKNDRIISFVDWCPNGFKIGYTTSPPMFVPGGDLAPSQHSAVALANSTALVDAWARINLKFDLMYSKRAFVHWYIKEGMEENDFSEARENLAALEQDYIEAGHDSTRFDSARSSLS</sequence>
<comment type="subunit">
    <text evidence="4 15">Dimer of alpha and beta chains. A typical microtubule is a hollow water-filled tube with an outer diameter of 25 nm and an inner diameter of 15 nM. Alpha-beta heterodimers associate head-to-tail to form protofilaments running lengthwise along the microtubule wall with the beta-tubulin subunit facing the microtubule plus end conferring a structural polarity. Microtubules usually have 13 protofilaments but different protofilament numbers can be found in some organisms and specialized cells.</text>
</comment>
<dbReference type="GO" id="GO:0016787">
    <property type="term" value="F:hydrolase activity"/>
    <property type="evidence" value="ECO:0007669"/>
    <property type="project" value="UniProtKB-KW"/>
</dbReference>
<gene>
    <name evidence="18" type="ORF">UXM345_LOCUS14135</name>
</gene>
<dbReference type="GO" id="GO:0005525">
    <property type="term" value="F:GTP binding"/>
    <property type="evidence" value="ECO:0007669"/>
    <property type="project" value="UniProtKB-UniRule"/>
</dbReference>
<keyword evidence="5" id="KW-0963">Cytoplasm</keyword>
<protein>
    <recommendedName>
        <fullName evidence="15">Tubulin alpha chain</fullName>
    </recommendedName>
</protein>
<dbReference type="Proteomes" id="UP000663842">
    <property type="component" value="Unassembled WGS sequence"/>
</dbReference>
<dbReference type="FunFam" id="3.40.50.1440:FF:000007">
    <property type="entry name" value="Tubulin alpha chain"/>
    <property type="match status" value="1"/>
</dbReference>
<dbReference type="InterPro" id="IPR017975">
    <property type="entry name" value="Tubulin_CS"/>
</dbReference>
<dbReference type="Gene3D" id="3.30.1330.20">
    <property type="entry name" value="Tubulin/FtsZ, C-terminal domain"/>
    <property type="match status" value="1"/>
</dbReference>
<dbReference type="GO" id="GO:0007017">
    <property type="term" value="P:microtubule-based process"/>
    <property type="evidence" value="ECO:0007669"/>
    <property type="project" value="InterPro"/>
</dbReference>
<evidence type="ECO:0000256" key="6">
    <source>
        <dbReference type="ARBA" id="ARBA00022701"/>
    </source>
</evidence>
<evidence type="ECO:0000256" key="1">
    <source>
        <dbReference type="ARBA" id="ARBA00001946"/>
    </source>
</evidence>
<dbReference type="EMBL" id="CAJOBF010001578">
    <property type="protein sequence ID" value="CAF3964771.1"/>
    <property type="molecule type" value="Genomic_DNA"/>
</dbReference>
<evidence type="ECO:0000256" key="12">
    <source>
        <dbReference type="ARBA" id="ARBA00023212"/>
    </source>
</evidence>
<dbReference type="Gene3D" id="1.10.287.600">
    <property type="entry name" value="Helix hairpin bin"/>
    <property type="match status" value="1"/>
</dbReference>
<evidence type="ECO:0000313" key="19">
    <source>
        <dbReference type="Proteomes" id="UP000663842"/>
    </source>
</evidence>
<keyword evidence="6 15" id="KW-0493">Microtubule</keyword>
<evidence type="ECO:0000256" key="7">
    <source>
        <dbReference type="ARBA" id="ARBA00022723"/>
    </source>
</evidence>
<dbReference type="GO" id="GO:0005874">
    <property type="term" value="C:microtubule"/>
    <property type="evidence" value="ECO:0007669"/>
    <property type="project" value="UniProtKB-KW"/>
</dbReference>
<evidence type="ECO:0000256" key="8">
    <source>
        <dbReference type="ARBA" id="ARBA00022741"/>
    </source>
</evidence>
<comment type="subcellular location">
    <subcellularLocation>
        <location evidence="2">Cytoplasm</location>
        <location evidence="2">Cytoskeleton</location>
    </subcellularLocation>
</comment>
<dbReference type="AlphaFoldDB" id="A0A819LNL3"/>
<keyword evidence="8 15" id="KW-0547">Nucleotide-binding</keyword>
<dbReference type="PROSITE" id="PS00227">
    <property type="entry name" value="TUBULIN"/>
    <property type="match status" value="1"/>
</dbReference>
<dbReference type="Gene3D" id="3.40.50.1440">
    <property type="entry name" value="Tubulin/FtsZ, GTPase domain"/>
    <property type="match status" value="1"/>
</dbReference>
<comment type="function">
    <text evidence="13 15">Tubulin is the major constituent of microtubules, a cylinder consisting of laterally associated linear protofilaments composed of alpha- and beta-tubulin heterodimers. Microtubules grow by the addition of GTP-tubulin dimers to the microtubule end, where a stabilizing cap forms. Below the cap, tubulin dimers are in GDP-bound state, owing to GTPase activity of alpha-tubulin.</text>
</comment>
<evidence type="ECO:0000256" key="5">
    <source>
        <dbReference type="ARBA" id="ARBA00022490"/>
    </source>
</evidence>
<comment type="catalytic activity">
    <reaction evidence="14">
        <text>GTP + H2O = GDP + phosphate + H(+)</text>
        <dbReference type="Rhea" id="RHEA:19669"/>
        <dbReference type="ChEBI" id="CHEBI:15377"/>
        <dbReference type="ChEBI" id="CHEBI:15378"/>
        <dbReference type="ChEBI" id="CHEBI:37565"/>
        <dbReference type="ChEBI" id="CHEBI:43474"/>
        <dbReference type="ChEBI" id="CHEBI:58189"/>
    </reaction>
    <physiologicalReaction direction="left-to-right" evidence="14">
        <dbReference type="Rhea" id="RHEA:19670"/>
    </physiologicalReaction>
</comment>
<evidence type="ECO:0000256" key="11">
    <source>
        <dbReference type="ARBA" id="ARBA00023134"/>
    </source>
</evidence>
<keyword evidence="12" id="KW-0206">Cytoskeleton</keyword>
<proteinExistence type="inferred from homology"/>
<evidence type="ECO:0000259" key="17">
    <source>
        <dbReference type="SMART" id="SM00865"/>
    </source>
</evidence>
<evidence type="ECO:0000256" key="14">
    <source>
        <dbReference type="ARBA" id="ARBA00049117"/>
    </source>
</evidence>
<dbReference type="SMART" id="SM00864">
    <property type="entry name" value="Tubulin"/>
    <property type="match status" value="1"/>
</dbReference>
<dbReference type="SMART" id="SM00865">
    <property type="entry name" value="Tubulin_C"/>
    <property type="match status" value="1"/>
</dbReference>
<dbReference type="InterPro" id="IPR023123">
    <property type="entry name" value="Tubulin_C"/>
</dbReference>
<dbReference type="CDD" id="cd02186">
    <property type="entry name" value="alpha_tubulin"/>
    <property type="match status" value="1"/>
</dbReference>
<evidence type="ECO:0000256" key="9">
    <source>
        <dbReference type="ARBA" id="ARBA00022801"/>
    </source>
</evidence>
<evidence type="ECO:0000256" key="3">
    <source>
        <dbReference type="ARBA" id="ARBA00009636"/>
    </source>
</evidence>
<dbReference type="InterPro" id="IPR002452">
    <property type="entry name" value="Alpha_tubulin"/>
</dbReference>
<feature type="domain" description="Tubulin/FtsZ GTPase" evidence="16">
    <location>
        <begin position="50"/>
        <end position="247"/>
    </location>
</feature>
<dbReference type="GO" id="GO:0046872">
    <property type="term" value="F:metal ion binding"/>
    <property type="evidence" value="ECO:0007669"/>
    <property type="project" value="UniProtKB-KW"/>
</dbReference>
<name>A0A819LNL3_9BILA</name>
<evidence type="ECO:0000313" key="18">
    <source>
        <dbReference type="EMBL" id="CAF3964771.1"/>
    </source>
</evidence>
<keyword evidence="9" id="KW-0378">Hydrolase</keyword>
<evidence type="ECO:0000256" key="15">
    <source>
        <dbReference type="RuleBase" id="RU000352"/>
    </source>
</evidence>
<dbReference type="InterPro" id="IPR008280">
    <property type="entry name" value="Tub_FtsZ_C"/>
</dbReference>
<evidence type="ECO:0000256" key="10">
    <source>
        <dbReference type="ARBA" id="ARBA00022842"/>
    </source>
</evidence>
<keyword evidence="10" id="KW-0460">Magnesium</keyword>
<dbReference type="PANTHER" id="PTHR11588">
    <property type="entry name" value="TUBULIN"/>
    <property type="match status" value="1"/>
</dbReference>
<reference evidence="18" key="1">
    <citation type="submission" date="2021-02" db="EMBL/GenBank/DDBJ databases">
        <authorList>
            <person name="Nowell W R."/>
        </authorList>
    </citation>
    <scope>NUCLEOTIDE SEQUENCE</scope>
</reference>
<comment type="similarity">
    <text evidence="3 15">Belongs to the tubulin family.</text>
</comment>
<comment type="cofactor">
    <cofactor evidence="1">
        <name>Mg(2+)</name>
        <dbReference type="ChEBI" id="CHEBI:18420"/>
    </cofactor>
</comment>
<evidence type="ECO:0000259" key="16">
    <source>
        <dbReference type="SMART" id="SM00864"/>
    </source>
</evidence>
<accession>A0A819LNL3</accession>
<evidence type="ECO:0000256" key="2">
    <source>
        <dbReference type="ARBA" id="ARBA00004245"/>
    </source>
</evidence>
<dbReference type="PRINTS" id="PR01161">
    <property type="entry name" value="TUBULIN"/>
</dbReference>
<feature type="domain" description="Tubulin/FtsZ 2-layer sandwich" evidence="17">
    <location>
        <begin position="250"/>
        <end position="393"/>
    </location>
</feature>
<dbReference type="InterPro" id="IPR018316">
    <property type="entry name" value="Tubulin/FtsZ_2-layer-sand-dom"/>
</dbReference>